<dbReference type="InterPro" id="IPR005667">
    <property type="entry name" value="Sulph_transpt2"/>
</dbReference>
<dbReference type="InterPro" id="IPR035906">
    <property type="entry name" value="MetI-like_sf"/>
</dbReference>
<evidence type="ECO:0000256" key="1">
    <source>
        <dbReference type="ARBA" id="ARBA00004141"/>
    </source>
</evidence>
<feature type="transmembrane region" description="Helical" evidence="9">
    <location>
        <begin position="192"/>
        <end position="218"/>
    </location>
</feature>
<evidence type="ECO:0000256" key="8">
    <source>
        <dbReference type="ARBA" id="ARBA00025323"/>
    </source>
</evidence>
<evidence type="ECO:0000256" key="2">
    <source>
        <dbReference type="ARBA" id="ARBA00011779"/>
    </source>
</evidence>
<dbReference type="PANTHER" id="PTHR30406:SF1">
    <property type="entry name" value="SULFATE TRANSPORT SYSTEM PERMEASE PROTEIN CYSW"/>
    <property type="match status" value="1"/>
</dbReference>
<evidence type="ECO:0000256" key="5">
    <source>
        <dbReference type="ARBA" id="ARBA00022989"/>
    </source>
</evidence>
<dbReference type="PANTHER" id="PTHR30406">
    <property type="entry name" value="SULFATE TRANSPORT SYSTEM PERMEASE PROTEIN"/>
    <property type="match status" value="1"/>
</dbReference>
<dbReference type="NCBIfam" id="TIGR02140">
    <property type="entry name" value="permease_CysW"/>
    <property type="match status" value="1"/>
</dbReference>
<feature type="transmembrane region" description="Helical" evidence="9">
    <location>
        <begin position="127"/>
        <end position="151"/>
    </location>
</feature>
<dbReference type="Proteomes" id="UP000093819">
    <property type="component" value="Unassembled WGS sequence"/>
</dbReference>
<protein>
    <submittedName>
        <fullName evidence="11">Sulfate ABC transporter permease subunit CysW</fullName>
    </submittedName>
</protein>
<evidence type="ECO:0000259" key="10">
    <source>
        <dbReference type="PROSITE" id="PS50928"/>
    </source>
</evidence>
<evidence type="ECO:0000256" key="7">
    <source>
        <dbReference type="ARBA" id="ARBA00023136"/>
    </source>
</evidence>
<evidence type="ECO:0000256" key="9">
    <source>
        <dbReference type="SAM" id="Phobius"/>
    </source>
</evidence>
<dbReference type="InterPro" id="IPR011866">
    <property type="entry name" value="CysW_permease"/>
</dbReference>
<comment type="function">
    <text evidence="8">Part of the ABC transporter complex CysAWTP (TC 3.A.1.6.1) involved in sulfate/thiosulfate import. Probably responsible for the translocation of the substrate across the membrane.</text>
</comment>
<accession>A0A1A3UGW3</accession>
<dbReference type="Pfam" id="PF00528">
    <property type="entry name" value="BPD_transp_1"/>
    <property type="match status" value="1"/>
</dbReference>
<keyword evidence="6" id="KW-0764">Sulfate transport</keyword>
<keyword evidence="4 9" id="KW-0812">Transmembrane</keyword>
<dbReference type="SUPFAM" id="SSF161098">
    <property type="entry name" value="MetI-like"/>
    <property type="match status" value="1"/>
</dbReference>
<dbReference type="InterPro" id="IPR000515">
    <property type="entry name" value="MetI-like"/>
</dbReference>
<keyword evidence="3" id="KW-0813">Transport</keyword>
<comment type="subcellular location">
    <subcellularLocation>
        <location evidence="1">Membrane</location>
        <topology evidence="1">Multi-pass membrane protein</topology>
    </subcellularLocation>
</comment>
<evidence type="ECO:0000256" key="4">
    <source>
        <dbReference type="ARBA" id="ARBA00022692"/>
    </source>
</evidence>
<feature type="domain" description="ABC transmembrane type-1" evidence="10">
    <location>
        <begin position="55"/>
        <end position="259"/>
    </location>
</feature>
<organism evidence="11 12">
    <name type="scientific">Mycobacterium asiaticum</name>
    <dbReference type="NCBI Taxonomy" id="1790"/>
    <lineage>
        <taxon>Bacteria</taxon>
        <taxon>Bacillati</taxon>
        <taxon>Actinomycetota</taxon>
        <taxon>Actinomycetes</taxon>
        <taxon>Mycobacteriales</taxon>
        <taxon>Mycobacteriaceae</taxon>
        <taxon>Mycobacterium</taxon>
    </lineage>
</organism>
<feature type="transmembrane region" description="Helical" evidence="9">
    <location>
        <begin position="52"/>
        <end position="81"/>
    </location>
</feature>
<dbReference type="Gene3D" id="1.10.3720.10">
    <property type="entry name" value="MetI-like"/>
    <property type="match status" value="1"/>
</dbReference>
<evidence type="ECO:0000256" key="3">
    <source>
        <dbReference type="ARBA" id="ARBA00022448"/>
    </source>
</evidence>
<dbReference type="GO" id="GO:0015419">
    <property type="term" value="F:ABC-type sulfate transporter activity"/>
    <property type="evidence" value="ECO:0007669"/>
    <property type="project" value="InterPro"/>
</dbReference>
<feature type="transmembrane region" description="Helical" evidence="9">
    <location>
        <begin position="238"/>
        <end position="261"/>
    </location>
</feature>
<gene>
    <name evidence="11" type="ORF">A5635_02665</name>
</gene>
<reference evidence="12" key="1">
    <citation type="submission" date="2016-06" db="EMBL/GenBank/DDBJ databases">
        <authorList>
            <person name="Sutton G."/>
            <person name="Brinkac L."/>
            <person name="Sanka R."/>
            <person name="Adams M."/>
            <person name="Lau E."/>
            <person name="Garcia-Basteiro A."/>
            <person name="Lopez-Varela E."/>
            <person name="Palencia S."/>
        </authorList>
    </citation>
    <scope>NUCLEOTIDE SEQUENCE [LARGE SCALE GENOMIC DNA]</scope>
    <source>
        <strain evidence="12">1245335.1</strain>
    </source>
</reference>
<feature type="transmembrane region" description="Helical" evidence="9">
    <location>
        <begin position="93"/>
        <end position="115"/>
    </location>
</feature>
<dbReference type="EMBL" id="LZLR01000173">
    <property type="protein sequence ID" value="OBK18158.1"/>
    <property type="molecule type" value="Genomic_DNA"/>
</dbReference>
<sequence length="270" mass="29249">MTSSRSVRYLLRYTALAYILVLLIIPVVLILWRTFQPGLGQFYDWVSTPAAISALNLSLLVVAIVVPLNVVFGIPTALVLARNRFRGKGVLQAIIDLPFAVSPVIVGVALIVLWGAGGALGFVERDLGFKIIFGLPGIVLASVFVTLPFVVREVEPVLHELGTDQEQAAATLGSGWWQTFWRITLPSIRWGLTYGIVLTIARTLGEYGAVIMVSSSLPGQSQTLTLLVSDRYNRGAEYGAYALSTLLMGVAVLVLIVQVVLDARRARASK</sequence>
<feature type="transmembrane region" description="Helical" evidence="9">
    <location>
        <begin position="12"/>
        <end position="32"/>
    </location>
</feature>
<dbReference type="RefSeq" id="WP_065036862.1">
    <property type="nucleotide sequence ID" value="NZ_LZLR01000173.1"/>
</dbReference>
<evidence type="ECO:0000313" key="11">
    <source>
        <dbReference type="EMBL" id="OBK18158.1"/>
    </source>
</evidence>
<evidence type="ECO:0000256" key="6">
    <source>
        <dbReference type="ARBA" id="ARBA00023032"/>
    </source>
</evidence>
<dbReference type="OrthoDB" id="9774448at2"/>
<comment type="caution">
    <text evidence="11">The sequence shown here is derived from an EMBL/GenBank/DDBJ whole genome shotgun (WGS) entry which is preliminary data.</text>
</comment>
<dbReference type="NCBIfam" id="TIGR00969">
    <property type="entry name" value="3a0106s02"/>
    <property type="match status" value="1"/>
</dbReference>
<proteinExistence type="predicted"/>
<name>A0A1A3UGW3_MYCAS</name>
<dbReference type="GO" id="GO:0005886">
    <property type="term" value="C:plasma membrane"/>
    <property type="evidence" value="ECO:0007669"/>
    <property type="project" value="InterPro"/>
</dbReference>
<keyword evidence="5 9" id="KW-1133">Transmembrane helix</keyword>
<dbReference type="AlphaFoldDB" id="A0A1A3UGW3"/>
<keyword evidence="7 9" id="KW-0472">Membrane</keyword>
<comment type="subunit">
    <text evidence="2">The complex is composed of two ATP-binding proteins (CysA), two transmembrane proteins (CysT and CysW) and a solute-binding protein (CysP).</text>
</comment>
<dbReference type="PROSITE" id="PS50928">
    <property type="entry name" value="ABC_TM1"/>
    <property type="match status" value="1"/>
</dbReference>
<evidence type="ECO:0000313" key="12">
    <source>
        <dbReference type="Proteomes" id="UP000093819"/>
    </source>
</evidence>
<dbReference type="CDD" id="cd06261">
    <property type="entry name" value="TM_PBP2"/>
    <property type="match status" value="1"/>
</dbReference>